<reference evidence="3" key="2">
    <citation type="submission" date="2015-07" db="EMBL/GenBank/DDBJ databases">
        <authorList>
            <person name="Noorani M."/>
        </authorList>
    </citation>
    <scope>NUCLEOTIDE SEQUENCE</scope>
    <source>
        <strain evidence="3">Yugu1</strain>
    </source>
</reference>
<feature type="compositionally biased region" description="Low complexity" evidence="1">
    <location>
        <begin position="40"/>
        <end position="55"/>
    </location>
</feature>
<name>A0A368RVZ7_SETIT</name>
<feature type="compositionally biased region" description="Pro residues" evidence="1">
    <location>
        <begin position="17"/>
        <end position="31"/>
    </location>
</feature>
<organism evidence="3">
    <name type="scientific">Setaria italica</name>
    <name type="common">Foxtail millet</name>
    <name type="synonym">Panicum italicum</name>
    <dbReference type="NCBI Taxonomy" id="4555"/>
    <lineage>
        <taxon>Eukaryota</taxon>
        <taxon>Viridiplantae</taxon>
        <taxon>Streptophyta</taxon>
        <taxon>Embryophyta</taxon>
        <taxon>Tracheophyta</taxon>
        <taxon>Spermatophyta</taxon>
        <taxon>Magnoliopsida</taxon>
        <taxon>Liliopsida</taxon>
        <taxon>Poales</taxon>
        <taxon>Poaceae</taxon>
        <taxon>PACMAD clade</taxon>
        <taxon>Panicoideae</taxon>
        <taxon>Panicodae</taxon>
        <taxon>Paniceae</taxon>
        <taxon>Cenchrinae</taxon>
        <taxon>Setaria</taxon>
    </lineage>
</organism>
<feature type="compositionally biased region" description="Low complexity" evidence="1">
    <location>
        <begin position="336"/>
        <end position="353"/>
    </location>
</feature>
<feature type="region of interest" description="Disordered" evidence="1">
    <location>
        <begin position="311"/>
        <end position="353"/>
    </location>
</feature>
<accession>A0A368RVZ7</accession>
<feature type="region of interest" description="Disordered" evidence="1">
    <location>
        <begin position="1"/>
        <end position="60"/>
    </location>
</feature>
<reference evidence="3" key="1">
    <citation type="journal article" date="2012" name="Nat. Biotechnol.">
        <title>Reference genome sequence of the model plant Setaria.</title>
        <authorList>
            <person name="Bennetzen J.L."/>
            <person name="Schmutz J."/>
            <person name="Wang H."/>
            <person name="Percifield R."/>
            <person name="Hawkins J."/>
            <person name="Pontaroli A.C."/>
            <person name="Estep M."/>
            <person name="Feng L."/>
            <person name="Vaughn J.N."/>
            <person name="Grimwood J."/>
            <person name="Jenkins J."/>
            <person name="Barry K."/>
            <person name="Lindquist E."/>
            <person name="Hellsten U."/>
            <person name="Deshpande S."/>
            <person name="Wang X."/>
            <person name="Wu X."/>
            <person name="Mitros T."/>
            <person name="Triplett J."/>
            <person name="Yang X."/>
            <person name="Ye C.Y."/>
            <person name="Mauro-Herrera M."/>
            <person name="Wang L."/>
            <person name="Li P."/>
            <person name="Sharma M."/>
            <person name="Sharma R."/>
            <person name="Ronald P.C."/>
            <person name="Panaud O."/>
            <person name="Kellogg E.A."/>
            <person name="Brutnell T.P."/>
            <person name="Doust A.N."/>
            <person name="Tuskan G.A."/>
            <person name="Rokhsar D."/>
            <person name="Devos K.M."/>
        </authorList>
    </citation>
    <scope>NUCLEOTIDE SEQUENCE [LARGE SCALE GENOMIC DNA]</scope>
    <source>
        <strain evidence="3">Yugu1</strain>
    </source>
</reference>
<dbReference type="Pfam" id="PF03478">
    <property type="entry name" value="Beta-prop_KIB1-4"/>
    <property type="match status" value="1"/>
</dbReference>
<dbReference type="OrthoDB" id="618980at2759"/>
<gene>
    <name evidence="3" type="ORF">SETIT_7G146900v2</name>
</gene>
<dbReference type="EMBL" id="CM003534">
    <property type="protein sequence ID" value="RCV34264.1"/>
    <property type="molecule type" value="Genomic_DNA"/>
</dbReference>
<proteinExistence type="predicted"/>
<dbReference type="AlphaFoldDB" id="A0A368RVZ7"/>
<feature type="domain" description="KIB1-4 beta-propeller" evidence="2">
    <location>
        <begin position="107"/>
        <end position="252"/>
    </location>
</feature>
<dbReference type="InterPro" id="IPR005174">
    <property type="entry name" value="KIB1-4_b-propeller"/>
</dbReference>
<evidence type="ECO:0000256" key="1">
    <source>
        <dbReference type="SAM" id="MobiDB-lite"/>
    </source>
</evidence>
<evidence type="ECO:0000259" key="2">
    <source>
        <dbReference type="Pfam" id="PF03478"/>
    </source>
</evidence>
<evidence type="ECO:0000313" key="3">
    <source>
        <dbReference type="EMBL" id="RCV34264.1"/>
    </source>
</evidence>
<protein>
    <recommendedName>
        <fullName evidence="2">KIB1-4 beta-propeller domain-containing protein</fullName>
    </recommendedName>
</protein>
<sequence>MSCPVCRKTPRLVLPWKAPPPASPLPAPAPAPSDLEDTASPESSPVSEEPLLQPSQLDGTRSRDAVTGLAAFRSVCWAWRAVGRRRASCFPTLVQARSRRRSTALIFPLSRGWSIVVDARNASCHLSHLATGATAALANLNAVWDGGRIRNLSYVHRLDAQTALCSSSMLHPTYLDFTDLLRFAVHVPPDAPAAEGATIMMYHMMQGRTDAAWTKVAKPNPIGYGFFDFAYHDGRMFGMDTSGEMAVYDAATLDVLRPRQVGFGRDQREVFNIFELGSTPDGPAWLKAMDAGNYELFLDGYHTIFQEKGAKRTRGPHLGPRAHGGALRSNDLGGPRAAARSVTSVRSVSPGAG</sequence>